<keyword evidence="1" id="KW-0732">Signal</keyword>
<dbReference type="InterPro" id="IPR050969">
    <property type="entry name" value="Dev_Signal_Modulators"/>
</dbReference>
<comment type="caution">
    <text evidence="3">The sequence shown here is derived from an EMBL/GenBank/DDBJ whole genome shotgun (WGS) entry which is preliminary data.</text>
</comment>
<dbReference type="PANTHER" id="PTHR14949">
    <property type="entry name" value="EGF-LIKE-DOMAIN, MULTIPLE 7, 8"/>
    <property type="match status" value="1"/>
</dbReference>
<evidence type="ECO:0000313" key="4">
    <source>
        <dbReference type="Proteomes" id="UP001217089"/>
    </source>
</evidence>
<gene>
    <name evidence="3" type="ORF">KUTeg_021636</name>
</gene>
<protein>
    <submittedName>
        <fullName evidence="3">Uncharacterized protein</fullName>
    </submittedName>
</protein>
<proteinExistence type="predicted"/>
<reference evidence="3 4" key="1">
    <citation type="submission" date="2022-12" db="EMBL/GenBank/DDBJ databases">
        <title>Chromosome-level genome of Tegillarca granosa.</title>
        <authorList>
            <person name="Kim J."/>
        </authorList>
    </citation>
    <scope>NUCLEOTIDE SEQUENCE [LARGE SCALE GENOMIC DNA]</scope>
    <source>
        <strain evidence="3">Teg-2019</strain>
        <tissue evidence="3">Adductor muscle</tissue>
    </source>
</reference>
<keyword evidence="2" id="KW-1015">Disulfide bond</keyword>
<accession>A0ABQ9E990</accession>
<evidence type="ECO:0000313" key="3">
    <source>
        <dbReference type="EMBL" id="KAJ8300117.1"/>
    </source>
</evidence>
<name>A0ABQ9E990_TEGGR</name>
<dbReference type="EMBL" id="JARBDR010000919">
    <property type="protein sequence ID" value="KAJ8300117.1"/>
    <property type="molecule type" value="Genomic_DNA"/>
</dbReference>
<evidence type="ECO:0000256" key="2">
    <source>
        <dbReference type="ARBA" id="ARBA00023157"/>
    </source>
</evidence>
<evidence type="ECO:0000256" key="1">
    <source>
        <dbReference type="ARBA" id="ARBA00022729"/>
    </source>
</evidence>
<dbReference type="Proteomes" id="UP001217089">
    <property type="component" value="Unassembled WGS sequence"/>
</dbReference>
<keyword evidence="4" id="KW-1185">Reference proteome</keyword>
<organism evidence="3 4">
    <name type="scientific">Tegillarca granosa</name>
    <name type="common">Malaysian cockle</name>
    <name type="synonym">Anadara granosa</name>
    <dbReference type="NCBI Taxonomy" id="220873"/>
    <lineage>
        <taxon>Eukaryota</taxon>
        <taxon>Metazoa</taxon>
        <taxon>Spiralia</taxon>
        <taxon>Lophotrochozoa</taxon>
        <taxon>Mollusca</taxon>
        <taxon>Bivalvia</taxon>
        <taxon>Autobranchia</taxon>
        <taxon>Pteriomorphia</taxon>
        <taxon>Arcoida</taxon>
        <taxon>Arcoidea</taxon>
        <taxon>Arcidae</taxon>
        <taxon>Tegillarca</taxon>
    </lineage>
</organism>
<sequence length="395" mass="45280">MHIQRAKSHQLFRTHKNTNNGNYHKAHFFKKLYPHMVGFPKLKLPETVNGDHVRFPCIVPFNKTGIKDVAFEVGWTIDDVPITDPRNGQPVETILKGDDRTAYLNADFLYNHLGKTLKCTVRSYNINTPLLKSNVRPSAGYFVGINNFNTFKDLIKARVSKSVVIVDEKGPEQEITLESTIPIPCHANNPTQCKLSVELKASNNPNDISTSSCIYDLKYDLITGKYKTTIKVKATRDFVKDNDKVHELAFRPIFSTNHDKRSREWIQVNERSVICYVHRSYDVYKVGDFTMYKSKSREFEVQIRNWECGGPYHPCICAVVAREGNDVIQIDICAKRENEPVAPQFKVLSKSPLDGTSINRDPTGKNFYTNITTNITYYTIEDVSIHLEIQWIEIL</sequence>
<dbReference type="PANTHER" id="PTHR14949:SF51">
    <property type="entry name" value="VON WILLEBRAND FACTOR D AND EGF DOMAIN-CONTAINING PROTEIN"/>
    <property type="match status" value="1"/>
</dbReference>